<accession>A0A2T5I640</accession>
<feature type="transmembrane region" description="Helical" evidence="1">
    <location>
        <begin position="12"/>
        <end position="37"/>
    </location>
</feature>
<evidence type="ECO:0000256" key="1">
    <source>
        <dbReference type="SAM" id="Phobius"/>
    </source>
</evidence>
<name>A0A2T5I640_9PROT</name>
<gene>
    <name evidence="2" type="ORF">C8R28_10532</name>
</gene>
<evidence type="ECO:0000313" key="2">
    <source>
        <dbReference type="EMBL" id="PTQ79270.1"/>
    </source>
</evidence>
<comment type="caution">
    <text evidence="2">The sequence shown here is derived from an EMBL/GenBank/DDBJ whole genome shotgun (WGS) entry which is preliminary data.</text>
</comment>
<dbReference type="EMBL" id="QAOL01000053">
    <property type="protein sequence ID" value="PTQ79270.1"/>
    <property type="molecule type" value="Genomic_DNA"/>
</dbReference>
<protein>
    <submittedName>
        <fullName evidence="2">Uncharacterized protein</fullName>
    </submittedName>
</protein>
<evidence type="ECO:0000313" key="3">
    <source>
        <dbReference type="Proteomes" id="UP000244110"/>
    </source>
</evidence>
<keyword evidence="1" id="KW-0812">Transmembrane</keyword>
<keyword evidence="1" id="KW-0472">Membrane</keyword>
<dbReference type="AlphaFoldDB" id="A0A2T5I640"/>
<dbReference type="Proteomes" id="UP000244110">
    <property type="component" value="Unassembled WGS sequence"/>
</dbReference>
<dbReference type="RefSeq" id="WP_181258612.1">
    <property type="nucleotide sequence ID" value="NZ_QAOL01000053.1"/>
</dbReference>
<organism evidence="2 3">
    <name type="scientific">Nitrosomonas ureae</name>
    <dbReference type="NCBI Taxonomy" id="44577"/>
    <lineage>
        <taxon>Bacteria</taxon>
        <taxon>Pseudomonadati</taxon>
        <taxon>Pseudomonadota</taxon>
        <taxon>Betaproteobacteria</taxon>
        <taxon>Nitrosomonadales</taxon>
        <taxon>Nitrosomonadaceae</taxon>
        <taxon>Nitrosomonas</taxon>
    </lineage>
</organism>
<sequence>MSFDENTQPKQPLFVQLFLSIVFVILVIGSVGFVSLLDSHLMEVPTGLRALITTIN</sequence>
<reference evidence="2 3" key="1">
    <citation type="submission" date="2018-04" db="EMBL/GenBank/DDBJ databases">
        <title>Active sludge and wastewater microbial communities from Klosterneuburg, Austria.</title>
        <authorList>
            <person name="Wagner M."/>
        </authorList>
    </citation>
    <scope>NUCLEOTIDE SEQUENCE [LARGE SCALE GENOMIC DNA]</scope>
    <source>
        <strain evidence="2 3">Nm4</strain>
    </source>
</reference>
<keyword evidence="1" id="KW-1133">Transmembrane helix</keyword>
<proteinExistence type="predicted"/>